<dbReference type="EMBL" id="CP061800">
    <property type="protein sequence ID" value="QTA90583.1"/>
    <property type="molecule type" value="Genomic_DNA"/>
</dbReference>
<protein>
    <submittedName>
        <fullName evidence="1">Uncharacterized protein</fullName>
    </submittedName>
</protein>
<gene>
    <name evidence="1" type="ORF">dnm_066430</name>
</gene>
<dbReference type="AlphaFoldDB" id="A0A975GS04"/>
<accession>A0A975GS04</accession>
<sequence>MLRKITIFHALLRPKHCDCYAELMFVFCFFLIITDLGEAGKAREDDIFAVFIMRAKPCGGGIFTA</sequence>
<evidence type="ECO:0000313" key="2">
    <source>
        <dbReference type="Proteomes" id="UP000663722"/>
    </source>
</evidence>
<reference evidence="1" key="1">
    <citation type="journal article" date="2021" name="Microb. Physiol.">
        <title>Proteogenomic Insights into the Physiology of Marine, Sulfate-Reducing, Filamentous Desulfonema limicola and Desulfonema magnum.</title>
        <authorList>
            <person name="Schnaars V."/>
            <person name="Wohlbrand L."/>
            <person name="Scheve S."/>
            <person name="Hinrichs C."/>
            <person name="Reinhardt R."/>
            <person name="Rabus R."/>
        </authorList>
    </citation>
    <scope>NUCLEOTIDE SEQUENCE</scope>
    <source>
        <strain evidence="1">4be13</strain>
    </source>
</reference>
<name>A0A975GS04_9BACT</name>
<organism evidence="1 2">
    <name type="scientific">Desulfonema magnum</name>
    <dbReference type="NCBI Taxonomy" id="45655"/>
    <lineage>
        <taxon>Bacteria</taxon>
        <taxon>Pseudomonadati</taxon>
        <taxon>Thermodesulfobacteriota</taxon>
        <taxon>Desulfobacteria</taxon>
        <taxon>Desulfobacterales</taxon>
        <taxon>Desulfococcaceae</taxon>
        <taxon>Desulfonema</taxon>
    </lineage>
</organism>
<dbReference type="Proteomes" id="UP000663722">
    <property type="component" value="Chromosome"/>
</dbReference>
<proteinExistence type="predicted"/>
<keyword evidence="2" id="KW-1185">Reference proteome</keyword>
<evidence type="ECO:0000313" key="1">
    <source>
        <dbReference type="EMBL" id="QTA90583.1"/>
    </source>
</evidence>
<dbReference type="KEGG" id="dmm:dnm_066430"/>